<keyword evidence="3" id="KW-0201">Cytochrome c-type biogenesis</keyword>
<dbReference type="AlphaFoldDB" id="A0A0P7ZH25"/>
<protein>
    <submittedName>
        <fullName evidence="8">Cytochrome c-type synthesis protein</fullName>
    </submittedName>
</protein>
<sequence length="155" mass="18153">MRIFEIAGTLYGRITFYYNSTYMWTHPPMLFIAYASLIITFAACVYMLFKKDRLYDEIAYSYAKIGYILLTTGMLIGYPWAVEAWKDSAWWWDPKISGSIMMWVLYSAYLHSRIYVSKGKMWKTTAYLGIICFVSLIFTYLLTYIVPGIHSVVQP</sequence>
<dbReference type="PANTHER" id="PTHR30071">
    <property type="entry name" value="HEME EXPORTER PROTEIN C"/>
    <property type="match status" value="1"/>
</dbReference>
<evidence type="ECO:0000256" key="6">
    <source>
        <dbReference type="SAM" id="Phobius"/>
    </source>
</evidence>
<organism evidence="8 9">
    <name type="scientific">Candidatus Methanoperedens nitratireducens</name>
    <dbReference type="NCBI Taxonomy" id="1392998"/>
    <lineage>
        <taxon>Archaea</taxon>
        <taxon>Methanobacteriati</taxon>
        <taxon>Methanobacteriota</taxon>
        <taxon>Stenosarchaea group</taxon>
        <taxon>Methanomicrobia</taxon>
        <taxon>Methanosarcinales</taxon>
        <taxon>ANME-2 cluster</taxon>
        <taxon>Candidatus Methanoperedentaceae</taxon>
        <taxon>Candidatus Methanoperedens</taxon>
    </lineage>
</organism>
<evidence type="ECO:0000256" key="2">
    <source>
        <dbReference type="ARBA" id="ARBA00022692"/>
    </source>
</evidence>
<comment type="caution">
    <text evidence="8">The sequence shown here is derived from an EMBL/GenBank/DDBJ whole genome shotgun (WGS) entry which is preliminary data.</text>
</comment>
<comment type="subcellular location">
    <subcellularLocation>
        <location evidence="1">Membrane</location>
        <topology evidence="1">Multi-pass membrane protein</topology>
    </subcellularLocation>
</comment>
<gene>
    <name evidence="8" type="ORF">MPEBLZ_02427</name>
</gene>
<feature type="transmembrane region" description="Helical" evidence="6">
    <location>
        <begin position="96"/>
        <end position="114"/>
    </location>
</feature>
<evidence type="ECO:0000259" key="7">
    <source>
        <dbReference type="Pfam" id="PF01578"/>
    </source>
</evidence>
<dbReference type="GO" id="GO:0017004">
    <property type="term" value="P:cytochrome complex assembly"/>
    <property type="evidence" value="ECO:0007669"/>
    <property type="project" value="UniProtKB-KW"/>
</dbReference>
<evidence type="ECO:0000313" key="9">
    <source>
        <dbReference type="Proteomes" id="UP000050360"/>
    </source>
</evidence>
<dbReference type="GO" id="GO:0005886">
    <property type="term" value="C:plasma membrane"/>
    <property type="evidence" value="ECO:0007669"/>
    <property type="project" value="TreeGrafter"/>
</dbReference>
<keyword evidence="2 6" id="KW-0812">Transmembrane</keyword>
<dbReference type="Pfam" id="PF01578">
    <property type="entry name" value="Cytochrom_C_asm"/>
    <property type="match status" value="1"/>
</dbReference>
<evidence type="ECO:0000256" key="4">
    <source>
        <dbReference type="ARBA" id="ARBA00022989"/>
    </source>
</evidence>
<dbReference type="Proteomes" id="UP000050360">
    <property type="component" value="Unassembled WGS sequence"/>
</dbReference>
<reference evidence="8 9" key="1">
    <citation type="submission" date="2015-09" db="EMBL/GenBank/DDBJ databases">
        <title>A metagenomics-based metabolic model of nitrate-dependent anaerobic oxidation of methane by Methanoperedens-like archaea.</title>
        <authorList>
            <person name="Arshad A."/>
            <person name="Speth D.R."/>
            <person name="De Graaf R.M."/>
            <person name="Op Den Camp H.J."/>
            <person name="Jetten M.S."/>
            <person name="Welte C.U."/>
        </authorList>
    </citation>
    <scope>NUCLEOTIDE SEQUENCE [LARGE SCALE GENOMIC DNA]</scope>
</reference>
<evidence type="ECO:0000256" key="5">
    <source>
        <dbReference type="ARBA" id="ARBA00023136"/>
    </source>
</evidence>
<dbReference type="PANTHER" id="PTHR30071:SF1">
    <property type="entry name" value="CYTOCHROME B_B6 PROTEIN-RELATED"/>
    <property type="match status" value="1"/>
</dbReference>
<evidence type="ECO:0000256" key="1">
    <source>
        <dbReference type="ARBA" id="ARBA00004141"/>
    </source>
</evidence>
<keyword evidence="5 6" id="KW-0472">Membrane</keyword>
<proteinExistence type="predicted"/>
<accession>A0A0P7ZH25</accession>
<dbReference type="InterPro" id="IPR002541">
    <property type="entry name" value="Cyt_c_assembly"/>
</dbReference>
<feature type="domain" description="Cytochrome c assembly protein" evidence="7">
    <location>
        <begin position="20"/>
        <end position="150"/>
    </location>
</feature>
<dbReference type="InterPro" id="IPR045062">
    <property type="entry name" value="Cyt_c_biogenesis_CcsA/CcmC"/>
</dbReference>
<name>A0A0P7ZH25_9EURY</name>
<feature type="transmembrane region" description="Helical" evidence="6">
    <location>
        <begin position="61"/>
        <end position="81"/>
    </location>
</feature>
<evidence type="ECO:0000313" key="8">
    <source>
        <dbReference type="EMBL" id="KPQ42996.1"/>
    </source>
</evidence>
<keyword evidence="4 6" id="KW-1133">Transmembrane helix</keyword>
<dbReference type="EMBL" id="LKCM01000187">
    <property type="protein sequence ID" value="KPQ42996.1"/>
    <property type="molecule type" value="Genomic_DNA"/>
</dbReference>
<evidence type="ECO:0000256" key="3">
    <source>
        <dbReference type="ARBA" id="ARBA00022748"/>
    </source>
</evidence>
<feature type="transmembrane region" description="Helical" evidence="6">
    <location>
        <begin position="29"/>
        <end position="49"/>
    </location>
</feature>
<feature type="transmembrane region" description="Helical" evidence="6">
    <location>
        <begin position="126"/>
        <end position="146"/>
    </location>
</feature>
<dbReference type="GO" id="GO:0020037">
    <property type="term" value="F:heme binding"/>
    <property type="evidence" value="ECO:0007669"/>
    <property type="project" value="InterPro"/>
</dbReference>